<evidence type="ECO:0000256" key="4">
    <source>
        <dbReference type="ARBA" id="ARBA00022801"/>
    </source>
</evidence>
<name>A0A1Y0CVA9_9GAMM</name>
<keyword evidence="2 6" id="KW-0819">tRNA processing</keyword>
<keyword evidence="1 6" id="KW-0963">Cytoplasm</keyword>
<keyword evidence="4 6" id="KW-0378">Hydrolase</keyword>
<dbReference type="SUPFAM" id="SSF53098">
    <property type="entry name" value="Ribonuclease H-like"/>
    <property type="match status" value="1"/>
</dbReference>
<dbReference type="Gene3D" id="1.10.150.80">
    <property type="entry name" value="HRDC domain"/>
    <property type="match status" value="2"/>
</dbReference>
<dbReference type="AlphaFoldDB" id="A0A1Y0CVA9"/>
<dbReference type="Pfam" id="PF00570">
    <property type="entry name" value="HRDC"/>
    <property type="match status" value="1"/>
</dbReference>
<dbReference type="GO" id="GO:0008408">
    <property type="term" value="F:3'-5' exonuclease activity"/>
    <property type="evidence" value="ECO:0007669"/>
    <property type="project" value="InterPro"/>
</dbReference>
<dbReference type="InterPro" id="IPR002562">
    <property type="entry name" value="3'-5'_exonuclease_dom"/>
</dbReference>
<comment type="similarity">
    <text evidence="6">Belongs to the RNase D family.</text>
</comment>
<dbReference type="PANTHER" id="PTHR47649:SF1">
    <property type="entry name" value="RIBONUCLEASE D"/>
    <property type="match status" value="1"/>
</dbReference>
<keyword evidence="9" id="KW-1185">Reference proteome</keyword>
<dbReference type="EMBL" id="CP021376">
    <property type="protein sequence ID" value="ART79273.1"/>
    <property type="molecule type" value="Genomic_DNA"/>
</dbReference>
<dbReference type="SUPFAM" id="SSF47819">
    <property type="entry name" value="HRDC-like"/>
    <property type="match status" value="2"/>
</dbReference>
<dbReference type="GO" id="GO:0000166">
    <property type="term" value="F:nucleotide binding"/>
    <property type="evidence" value="ECO:0007669"/>
    <property type="project" value="InterPro"/>
</dbReference>
<accession>A0A1Y0CVA9</accession>
<comment type="catalytic activity">
    <reaction evidence="6">
        <text>Exonucleolytic cleavage that removes extra residues from the 3'-terminus of tRNA to produce 5'-mononucleotides.</text>
        <dbReference type="EC" id="3.1.13.5"/>
    </reaction>
</comment>
<evidence type="ECO:0000259" key="7">
    <source>
        <dbReference type="PROSITE" id="PS50967"/>
    </source>
</evidence>
<dbReference type="CDD" id="cd06142">
    <property type="entry name" value="RNaseD_exo"/>
    <property type="match status" value="1"/>
</dbReference>
<reference evidence="9" key="1">
    <citation type="submission" date="2017-05" db="EMBL/GenBank/DDBJ databases">
        <authorList>
            <person name="Sung H."/>
        </authorList>
    </citation>
    <scope>NUCLEOTIDE SEQUENCE [LARGE SCALE GENOMIC DNA]</scope>
    <source>
        <strain evidence="9">AMac2203</strain>
    </source>
</reference>
<keyword evidence="5 6" id="KW-0269">Exonuclease</keyword>
<evidence type="ECO:0000313" key="8">
    <source>
        <dbReference type="EMBL" id="ART79273.1"/>
    </source>
</evidence>
<dbReference type="SMART" id="SM00341">
    <property type="entry name" value="HRDC"/>
    <property type="match status" value="1"/>
</dbReference>
<dbReference type="InterPro" id="IPR044876">
    <property type="entry name" value="HRDC_dom_sf"/>
</dbReference>
<dbReference type="OrthoDB" id="9800549at2"/>
<dbReference type="SMART" id="SM00474">
    <property type="entry name" value="35EXOc"/>
    <property type="match status" value="1"/>
</dbReference>
<dbReference type="NCBIfam" id="TIGR01388">
    <property type="entry name" value="rnd"/>
    <property type="match status" value="1"/>
</dbReference>
<dbReference type="InterPro" id="IPR006292">
    <property type="entry name" value="RNase_D"/>
</dbReference>
<dbReference type="InterPro" id="IPR012337">
    <property type="entry name" value="RNaseH-like_sf"/>
</dbReference>
<dbReference type="HAMAP" id="MF_01899">
    <property type="entry name" value="RNase_D"/>
    <property type="match status" value="1"/>
</dbReference>
<protein>
    <recommendedName>
        <fullName evidence="6">Ribonuclease D</fullName>
        <shortName evidence="6">RNase D</shortName>
        <ecNumber evidence="6">3.1.13.5</ecNumber>
    </recommendedName>
</protein>
<dbReference type="GO" id="GO:0033890">
    <property type="term" value="F:ribonuclease D activity"/>
    <property type="evidence" value="ECO:0007669"/>
    <property type="project" value="UniProtKB-UniRule"/>
</dbReference>
<evidence type="ECO:0000256" key="3">
    <source>
        <dbReference type="ARBA" id="ARBA00022722"/>
    </source>
</evidence>
<dbReference type="Gene3D" id="3.30.420.10">
    <property type="entry name" value="Ribonuclease H-like superfamily/Ribonuclease H"/>
    <property type="match status" value="1"/>
</dbReference>
<dbReference type="InterPro" id="IPR051086">
    <property type="entry name" value="RNase_D-like"/>
</dbReference>
<proteinExistence type="inferred from homology"/>
<organism evidence="8 9">
    <name type="scientific">Oceanisphaera avium</name>
    <dbReference type="NCBI Taxonomy" id="1903694"/>
    <lineage>
        <taxon>Bacteria</taxon>
        <taxon>Pseudomonadati</taxon>
        <taxon>Pseudomonadota</taxon>
        <taxon>Gammaproteobacteria</taxon>
        <taxon>Aeromonadales</taxon>
        <taxon>Aeromonadaceae</taxon>
        <taxon>Oceanisphaera</taxon>
    </lineage>
</organism>
<dbReference type="Pfam" id="PF01612">
    <property type="entry name" value="DNA_pol_A_exo1"/>
    <property type="match status" value="1"/>
</dbReference>
<feature type="domain" description="HRDC" evidence="7">
    <location>
        <begin position="208"/>
        <end position="287"/>
    </location>
</feature>
<comment type="function">
    <text evidence="6">Exonuclease involved in the 3' processing of various precursor tRNAs. Initiates hydrolysis at the 3'-terminus of an RNA molecule and releases 5'-mononucleotides.</text>
</comment>
<dbReference type="PANTHER" id="PTHR47649">
    <property type="entry name" value="RIBONUCLEASE D"/>
    <property type="match status" value="1"/>
</dbReference>
<evidence type="ECO:0000256" key="2">
    <source>
        <dbReference type="ARBA" id="ARBA00022694"/>
    </source>
</evidence>
<evidence type="ECO:0000313" key="9">
    <source>
        <dbReference type="Proteomes" id="UP000243793"/>
    </source>
</evidence>
<keyword evidence="3 6" id="KW-0540">Nuclease</keyword>
<gene>
    <name evidence="6" type="primary">rnd</name>
    <name evidence="8" type="ORF">CBP12_03190</name>
</gene>
<sequence length="365" mass="41374">MTYTLITEPQALSDFCQTSAPILALDTEFIRTRTFYAKPGLYQVFDGVQTVLIDPLAVSDLAPLWQLLEDSNRICVLHAGGEDIELLHQQSGSVPARIHDTQLAAAFLGLGAQIGFAPLVNALLDVQLDKANARTDWLARPLSGSQLNYAADDVIYLYPIYQELMTRLQQRGLMAWFEQECERTVKRRITSSDPALAYLDIKHAWTLDRKGLAILQRLSEWRLSEARRRDLAVNFVVKEAHLFKIAERAPTCLEELAKLELDAMEVRRHGETLLKLVQQALENTSQWPPLIQRLIDFPAYKSELKRIKGLIDEAALQASIPAEVIASKRLIHQYLSWKWRLEENPAKLPVLLQDWRGELLASSLG</sequence>
<dbReference type="GO" id="GO:0003676">
    <property type="term" value="F:nucleic acid binding"/>
    <property type="evidence" value="ECO:0007669"/>
    <property type="project" value="InterPro"/>
</dbReference>
<dbReference type="InterPro" id="IPR048579">
    <property type="entry name" value="RNAseD_HRDC_C"/>
</dbReference>
<dbReference type="Proteomes" id="UP000243793">
    <property type="component" value="Chromosome"/>
</dbReference>
<dbReference type="GO" id="GO:0005737">
    <property type="term" value="C:cytoplasm"/>
    <property type="evidence" value="ECO:0007669"/>
    <property type="project" value="UniProtKB-SubCell"/>
</dbReference>
<dbReference type="RefSeq" id="WP_086962889.1">
    <property type="nucleotide sequence ID" value="NZ_CP021376.1"/>
</dbReference>
<dbReference type="InterPro" id="IPR010997">
    <property type="entry name" value="HRDC-like_sf"/>
</dbReference>
<dbReference type="PROSITE" id="PS50967">
    <property type="entry name" value="HRDC"/>
    <property type="match status" value="1"/>
</dbReference>
<evidence type="ECO:0000256" key="1">
    <source>
        <dbReference type="ARBA" id="ARBA00022490"/>
    </source>
</evidence>
<dbReference type="InterPro" id="IPR002121">
    <property type="entry name" value="HRDC_dom"/>
</dbReference>
<evidence type="ECO:0000256" key="6">
    <source>
        <dbReference type="HAMAP-Rule" id="MF_01899"/>
    </source>
</evidence>
<dbReference type="GO" id="GO:0042780">
    <property type="term" value="P:tRNA 3'-end processing"/>
    <property type="evidence" value="ECO:0007669"/>
    <property type="project" value="UniProtKB-UniRule"/>
</dbReference>
<dbReference type="KEGG" id="ocm:CBP12_03190"/>
<dbReference type="Pfam" id="PF21293">
    <property type="entry name" value="RNAseD_HRDC_C"/>
    <property type="match status" value="1"/>
</dbReference>
<dbReference type="InterPro" id="IPR036397">
    <property type="entry name" value="RNaseH_sf"/>
</dbReference>
<comment type="cofactor">
    <cofactor evidence="6">
        <name>a divalent metal cation</name>
        <dbReference type="ChEBI" id="CHEBI:60240"/>
    </cofactor>
</comment>
<comment type="subcellular location">
    <subcellularLocation>
        <location evidence="6">Cytoplasm</location>
    </subcellularLocation>
</comment>
<evidence type="ECO:0000256" key="5">
    <source>
        <dbReference type="ARBA" id="ARBA00022839"/>
    </source>
</evidence>
<dbReference type="EC" id="3.1.13.5" evidence="6"/>